<dbReference type="RefSeq" id="WP_009609804.1">
    <property type="nucleotide sequence ID" value="NZ_ABXP02000115.1"/>
</dbReference>
<organism evidence="4 5">
    <name type="scientific">Caldanaerobacter subterraneus subsp. pacificus DSM 12653</name>
    <dbReference type="NCBI Taxonomy" id="391606"/>
    <lineage>
        <taxon>Bacteria</taxon>
        <taxon>Bacillati</taxon>
        <taxon>Bacillota</taxon>
        <taxon>Clostridia</taxon>
        <taxon>Thermoanaerobacterales</taxon>
        <taxon>Thermoanaerobacteraceae</taxon>
        <taxon>Caldanaerobacter</taxon>
    </lineage>
</organism>
<dbReference type="PANTHER" id="PTHR43384">
    <property type="entry name" value="SEPTUM SITE-DETERMINING PROTEIN MIND HOMOLOG, CHLOROPLASTIC-RELATED"/>
    <property type="match status" value="1"/>
</dbReference>
<keyword evidence="1" id="KW-0547">Nucleotide-binding</keyword>
<keyword evidence="2" id="KW-0067">ATP-binding</keyword>
<feature type="domain" description="AAA" evidence="3">
    <location>
        <begin position="76"/>
        <end position="215"/>
    </location>
</feature>
<dbReference type="GO" id="GO:0051782">
    <property type="term" value="P:negative regulation of cell division"/>
    <property type="evidence" value="ECO:0007669"/>
    <property type="project" value="TreeGrafter"/>
</dbReference>
<dbReference type="GO" id="GO:0005524">
    <property type="term" value="F:ATP binding"/>
    <property type="evidence" value="ECO:0007669"/>
    <property type="project" value="UniProtKB-KW"/>
</dbReference>
<dbReference type="SUPFAM" id="SSF52540">
    <property type="entry name" value="P-loop containing nucleoside triphosphate hydrolases"/>
    <property type="match status" value="1"/>
</dbReference>
<reference evidence="5" key="3">
    <citation type="submission" date="2015-02" db="EMBL/GenBank/DDBJ databases">
        <title>Genome analysis of three genomes within the thermophilic hydrogenogenic bacterial species Caldanaerobacter subterraneus.</title>
        <authorList>
            <person name="Sant'Anna F.H."/>
            <person name="Lebedinsky A."/>
            <person name="Sokolova T."/>
            <person name="Robb F.T."/>
            <person name="Gonzalez J.M."/>
        </authorList>
    </citation>
    <scope>NUCLEOTIDE SEQUENCE [LARGE SCALE GENOMIC DNA]</scope>
    <source>
        <strain evidence="5">DSM 12653</strain>
    </source>
</reference>
<dbReference type="InterPro" id="IPR050625">
    <property type="entry name" value="ParA/MinD_ATPase"/>
</dbReference>
<evidence type="ECO:0000256" key="1">
    <source>
        <dbReference type="ARBA" id="ARBA00022741"/>
    </source>
</evidence>
<reference evidence="4 5" key="2">
    <citation type="journal article" date="2015" name="BMC Genomics">
        <title>Analysis of three genomes within the thermophilic bacterial species Caldanaerobacter subterraneus with a focus on carbon monoxide dehydrogenase evolution and hydrolase diversity.</title>
        <authorList>
            <person name="Sant'Anna F.H."/>
            <person name="Lebedinsky A.V."/>
            <person name="Sokolova T.G."/>
            <person name="Robb F.T."/>
            <person name="Gonzalez J.M."/>
        </authorList>
    </citation>
    <scope>NUCLEOTIDE SEQUENCE [LARGE SCALE GENOMIC DNA]</scope>
    <source>
        <strain evidence="4 5">DSM 12653</strain>
    </source>
</reference>
<dbReference type="GO" id="GO:0016887">
    <property type="term" value="F:ATP hydrolysis activity"/>
    <property type="evidence" value="ECO:0007669"/>
    <property type="project" value="TreeGrafter"/>
</dbReference>
<gene>
    <name evidence="4" type="ORF">CDSM653_02213</name>
</gene>
<proteinExistence type="predicted"/>
<dbReference type="PANTHER" id="PTHR43384:SF6">
    <property type="entry name" value="SEPTUM SITE-DETERMINING PROTEIN MIND HOMOLOG, CHLOROPLASTIC"/>
    <property type="match status" value="1"/>
</dbReference>
<dbReference type="AlphaFoldDB" id="B7R6G1"/>
<dbReference type="Proteomes" id="UP000010146">
    <property type="component" value="Unassembled WGS sequence"/>
</dbReference>
<evidence type="ECO:0000256" key="2">
    <source>
        <dbReference type="ARBA" id="ARBA00022840"/>
    </source>
</evidence>
<evidence type="ECO:0000313" key="5">
    <source>
        <dbReference type="Proteomes" id="UP000010146"/>
    </source>
</evidence>
<comment type="caution">
    <text evidence="4">The sequence shown here is derived from an EMBL/GenBank/DDBJ whole genome shotgun (WGS) entry which is preliminary data.</text>
</comment>
<evidence type="ECO:0000259" key="3">
    <source>
        <dbReference type="Pfam" id="PF13614"/>
    </source>
</evidence>
<sequence length="273" mass="30940">MKVLIVSNDREYIKRAKEVYEDADVALSIESAEIILSKKKYDFIVSDLVKDSLGGCAVKELGKEKRKEKLQPLKQEVIAVYSFKGGVGKTILVKTLLESLDKDIKVLVVDLNFRDGGSDLSFMLDLPVLPHIGMWLKERTRQSFFENLIEYSSNVSVLQAPPKVSLVRDIRGSDVDAIVKFARSKFDIIIFDLSDEFNEIVVAALDNATKIIVLSKGTEGEFARMKEFPYEFLTVFVRPEKGFKKYVKLLNLKYKVVSSLSKEIDTVCDFIFS</sequence>
<dbReference type="InterPro" id="IPR025669">
    <property type="entry name" value="AAA_dom"/>
</dbReference>
<name>B7R6G1_9THEO</name>
<protein>
    <recommendedName>
        <fullName evidence="3">AAA domain-containing protein</fullName>
    </recommendedName>
</protein>
<dbReference type="InterPro" id="IPR027417">
    <property type="entry name" value="P-loop_NTPase"/>
</dbReference>
<dbReference type="GO" id="GO:0009898">
    <property type="term" value="C:cytoplasmic side of plasma membrane"/>
    <property type="evidence" value="ECO:0007669"/>
    <property type="project" value="TreeGrafter"/>
</dbReference>
<dbReference type="GO" id="GO:0005829">
    <property type="term" value="C:cytosol"/>
    <property type="evidence" value="ECO:0007669"/>
    <property type="project" value="TreeGrafter"/>
</dbReference>
<dbReference type="EMBL" id="ABXP02000115">
    <property type="protein sequence ID" value="KKC28827.1"/>
    <property type="molecule type" value="Genomic_DNA"/>
</dbReference>
<accession>B7R6G1</accession>
<reference evidence="4 5" key="1">
    <citation type="submission" date="2008-07" db="EMBL/GenBank/DDBJ databases">
        <authorList>
            <person name="Gonzalez J."/>
            <person name="Sokolova T."/>
            <person name="Ferriera S."/>
            <person name="Johnson J."/>
            <person name="Kravitz S."/>
            <person name="Beeson K."/>
            <person name="Sutton G."/>
            <person name="Rogers Y.-H."/>
            <person name="Friedman R."/>
            <person name="Frazier M."/>
            <person name="Venter J.C."/>
        </authorList>
    </citation>
    <scope>NUCLEOTIDE SEQUENCE [LARGE SCALE GENOMIC DNA]</scope>
    <source>
        <strain evidence="4 5">DSM 12653</strain>
    </source>
</reference>
<evidence type="ECO:0000313" key="4">
    <source>
        <dbReference type="EMBL" id="KKC28827.1"/>
    </source>
</evidence>
<dbReference type="Pfam" id="PF13614">
    <property type="entry name" value="AAA_31"/>
    <property type="match status" value="1"/>
</dbReference>
<dbReference type="Gene3D" id="3.40.50.300">
    <property type="entry name" value="P-loop containing nucleotide triphosphate hydrolases"/>
    <property type="match status" value="1"/>
</dbReference>